<evidence type="ECO:0000313" key="15">
    <source>
        <dbReference type="Proteomes" id="UP001186944"/>
    </source>
</evidence>
<keyword evidence="7" id="KW-0805">Transcription regulation</keyword>
<name>A0AA89BST8_PINIB</name>
<feature type="domain" description="C2H2-type" evidence="13">
    <location>
        <begin position="257"/>
        <end position="284"/>
    </location>
</feature>
<dbReference type="Pfam" id="PF00096">
    <property type="entry name" value="zf-C2H2"/>
    <property type="match status" value="7"/>
</dbReference>
<dbReference type="PANTHER" id="PTHR24381:SF393">
    <property type="entry name" value="CHROMATIN-LINKED ADAPTOR FOR MSL PROTEINS, ISOFORM B"/>
    <property type="match status" value="1"/>
</dbReference>
<comment type="subcellular location">
    <subcellularLocation>
        <location evidence="1">Nucleus</location>
    </subcellularLocation>
</comment>
<keyword evidence="8" id="KW-0238">DNA-binding</keyword>
<feature type="domain" description="C2H2-type" evidence="13">
    <location>
        <begin position="598"/>
        <end position="625"/>
    </location>
</feature>
<evidence type="ECO:0000256" key="11">
    <source>
        <dbReference type="PROSITE-ProRule" id="PRU00042"/>
    </source>
</evidence>
<evidence type="ECO:0000256" key="5">
    <source>
        <dbReference type="ARBA" id="ARBA00022771"/>
    </source>
</evidence>
<feature type="domain" description="C2H2-type" evidence="13">
    <location>
        <begin position="360"/>
        <end position="387"/>
    </location>
</feature>
<organism evidence="14 15">
    <name type="scientific">Pinctada imbricata</name>
    <name type="common">Atlantic pearl-oyster</name>
    <name type="synonym">Pinctada martensii</name>
    <dbReference type="NCBI Taxonomy" id="66713"/>
    <lineage>
        <taxon>Eukaryota</taxon>
        <taxon>Metazoa</taxon>
        <taxon>Spiralia</taxon>
        <taxon>Lophotrochozoa</taxon>
        <taxon>Mollusca</taxon>
        <taxon>Bivalvia</taxon>
        <taxon>Autobranchia</taxon>
        <taxon>Pteriomorphia</taxon>
        <taxon>Pterioida</taxon>
        <taxon>Pterioidea</taxon>
        <taxon>Pteriidae</taxon>
        <taxon>Pinctada</taxon>
    </lineage>
</organism>
<accession>A0AA89BST8</accession>
<dbReference type="Gene3D" id="3.30.160.60">
    <property type="entry name" value="Classic Zinc Finger"/>
    <property type="match status" value="9"/>
</dbReference>
<dbReference type="GO" id="GO:0000981">
    <property type="term" value="F:DNA-binding transcription factor activity, RNA polymerase II-specific"/>
    <property type="evidence" value="ECO:0007669"/>
    <property type="project" value="TreeGrafter"/>
</dbReference>
<evidence type="ECO:0000256" key="6">
    <source>
        <dbReference type="ARBA" id="ARBA00022833"/>
    </source>
</evidence>
<keyword evidence="10" id="KW-0539">Nucleus</keyword>
<dbReference type="SUPFAM" id="SSF57667">
    <property type="entry name" value="beta-beta-alpha zinc fingers"/>
    <property type="match status" value="6"/>
</dbReference>
<evidence type="ECO:0000256" key="9">
    <source>
        <dbReference type="ARBA" id="ARBA00023163"/>
    </source>
</evidence>
<dbReference type="FunFam" id="3.30.160.60:FF:000679">
    <property type="entry name" value="Zinc finger protein 341"/>
    <property type="match status" value="1"/>
</dbReference>
<dbReference type="InterPro" id="IPR013087">
    <property type="entry name" value="Znf_C2H2_type"/>
</dbReference>
<comment type="caution">
    <text evidence="14">The sequence shown here is derived from an EMBL/GenBank/DDBJ whole genome shotgun (WGS) entry which is preliminary data.</text>
</comment>
<feature type="region of interest" description="Disordered" evidence="12">
    <location>
        <begin position="306"/>
        <end position="333"/>
    </location>
</feature>
<feature type="domain" description="C2H2-type" evidence="13">
    <location>
        <begin position="285"/>
        <end position="307"/>
    </location>
</feature>
<comment type="similarity">
    <text evidence="2">Belongs to the krueppel C2H2-type zinc-finger protein family.</text>
</comment>
<feature type="region of interest" description="Disordered" evidence="12">
    <location>
        <begin position="654"/>
        <end position="730"/>
    </location>
</feature>
<evidence type="ECO:0000256" key="12">
    <source>
        <dbReference type="SAM" id="MobiDB-lite"/>
    </source>
</evidence>
<dbReference type="GO" id="GO:0005634">
    <property type="term" value="C:nucleus"/>
    <property type="evidence" value="ECO:0007669"/>
    <property type="project" value="UniProtKB-SubCell"/>
</dbReference>
<evidence type="ECO:0000256" key="10">
    <source>
        <dbReference type="ARBA" id="ARBA00023242"/>
    </source>
</evidence>
<evidence type="ECO:0000259" key="13">
    <source>
        <dbReference type="PROSITE" id="PS50157"/>
    </source>
</evidence>
<dbReference type="PANTHER" id="PTHR24381">
    <property type="entry name" value="ZINC FINGER PROTEIN"/>
    <property type="match status" value="1"/>
</dbReference>
<feature type="domain" description="C2H2-type" evidence="13">
    <location>
        <begin position="418"/>
        <end position="441"/>
    </location>
</feature>
<feature type="domain" description="C2H2-type" evidence="13">
    <location>
        <begin position="455"/>
        <end position="484"/>
    </location>
</feature>
<dbReference type="InterPro" id="IPR036236">
    <property type="entry name" value="Znf_C2H2_sf"/>
</dbReference>
<keyword evidence="15" id="KW-1185">Reference proteome</keyword>
<keyword evidence="9" id="KW-0804">Transcription</keyword>
<feature type="domain" description="C2H2-type" evidence="13">
    <location>
        <begin position="36"/>
        <end position="64"/>
    </location>
</feature>
<keyword evidence="4" id="KW-0677">Repeat</keyword>
<dbReference type="EMBL" id="VSWD01000012">
    <property type="protein sequence ID" value="KAK3086146.1"/>
    <property type="molecule type" value="Genomic_DNA"/>
</dbReference>
<dbReference type="FunFam" id="3.30.160.60:FF:001132">
    <property type="entry name" value="Zinc finger protein 341"/>
    <property type="match status" value="1"/>
</dbReference>
<dbReference type="PROSITE" id="PS00028">
    <property type="entry name" value="ZINC_FINGER_C2H2_1"/>
    <property type="match status" value="10"/>
</dbReference>
<dbReference type="FunFam" id="3.30.160.60:FF:001450">
    <property type="entry name" value="zinc finger protein 774"/>
    <property type="match status" value="1"/>
</dbReference>
<keyword evidence="3" id="KW-0479">Metal-binding</keyword>
<reference evidence="14" key="1">
    <citation type="submission" date="2019-08" db="EMBL/GenBank/DDBJ databases">
        <title>The improved chromosome-level genome for the pearl oyster Pinctada fucata martensii using PacBio sequencing and Hi-C.</title>
        <authorList>
            <person name="Zheng Z."/>
        </authorList>
    </citation>
    <scope>NUCLEOTIDE SEQUENCE</scope>
    <source>
        <strain evidence="14">ZZ-2019</strain>
        <tissue evidence="14">Adductor muscle</tissue>
    </source>
</reference>
<feature type="compositionally biased region" description="Basic and acidic residues" evidence="12">
    <location>
        <begin position="679"/>
        <end position="699"/>
    </location>
</feature>
<feature type="compositionally biased region" description="Low complexity" evidence="12">
    <location>
        <begin position="319"/>
        <end position="333"/>
    </location>
</feature>
<evidence type="ECO:0000256" key="4">
    <source>
        <dbReference type="ARBA" id="ARBA00022737"/>
    </source>
</evidence>
<feature type="domain" description="C2H2-type" evidence="13">
    <location>
        <begin position="481"/>
        <end position="508"/>
    </location>
</feature>
<feature type="compositionally biased region" description="Acidic residues" evidence="12">
    <location>
        <begin position="700"/>
        <end position="727"/>
    </location>
</feature>
<dbReference type="Pfam" id="PF13912">
    <property type="entry name" value="zf-C2H2_6"/>
    <property type="match status" value="1"/>
</dbReference>
<dbReference type="FunFam" id="3.30.160.60:FF:000006">
    <property type="entry name" value="Zinc finger protein 184 (Kruppel-like)"/>
    <property type="match status" value="1"/>
</dbReference>
<feature type="domain" description="C2H2-type" evidence="13">
    <location>
        <begin position="388"/>
        <end position="417"/>
    </location>
</feature>
<dbReference type="SMART" id="SM00355">
    <property type="entry name" value="ZnF_C2H2"/>
    <property type="match status" value="13"/>
</dbReference>
<dbReference type="Proteomes" id="UP001186944">
    <property type="component" value="Unassembled WGS sequence"/>
</dbReference>
<protein>
    <recommendedName>
        <fullName evidence="13">C2H2-type domain-containing protein</fullName>
    </recommendedName>
</protein>
<evidence type="ECO:0000256" key="7">
    <source>
        <dbReference type="ARBA" id="ARBA00023015"/>
    </source>
</evidence>
<gene>
    <name evidence="14" type="ORF">FSP39_014292</name>
</gene>
<evidence type="ECO:0000256" key="8">
    <source>
        <dbReference type="ARBA" id="ARBA00023125"/>
    </source>
</evidence>
<evidence type="ECO:0000256" key="2">
    <source>
        <dbReference type="ARBA" id="ARBA00006991"/>
    </source>
</evidence>
<proteinExistence type="inferred from homology"/>
<dbReference type="AlphaFoldDB" id="A0AA89BST8"/>
<sequence length="954" mass="105791">MFTVPGVGGMDTQTAVAVQSLIESQEPVTGEEEDVFQCGKCKKQFSSLMAFVNHKQTRCTGLRPIQPNLTTAVPSASVNNSRMAQLPQSSLPAYSTVPPSPLMTQNMVLTDDLMSFANVDQALGTSTLQLQGAGLQTASPFLPQVGSLSSRSPNSITIFSPANTTASLPSSGSAFTSTVTSNHIQIQPLPLAPVPAEKPLSHTVAIAKPSPTKAGRKSAQAQAGLITVITDTNDPNAVIKMRRTKNGSLVPEEKKKLNCQYCNKAFTKMFDLQQHIRAHTGEKPFQCVVCGRAFAQKSNVKKHMNTHKVWPTGTGNNLPEQPTPETAENPEPAQLKQEENIGTTSSEPQKKVKVVIDNSYVCQYCPAKFKSYFQLKTHMIVHKNEQVYKCSVKSCGATFKELDLFLDHIKVHENEMSYRCHMCNKNFPSLYELGLHQYTHSLYPQQGPKSGPRHYQCTKCMNKYSTPEALDHHLNTASHDHPCPHCNKSFTCERFLRRHLPSHGSEGQFECTECGKKFKVEHYLKMHMLIHTGETPFACDICGAAFNRKDKLKRHKLIHEKTKRYKCPFKNHTGCNKEFNRADKLKAHIISHSGVRPYKCKECGRCFSRKPHLIEHERGHRADFKFKCEVCQKGFFRPKLFKEHKCTPLKPGETRVYRRRGRRKVGRPRKKMITVEFKSTSKGETEKNKKEKGSDQERKEDDEEGVEDGAEVEQEDLNNEVIDLDESGEVKDTDIEEEEGVVTVEARINDIAMATGNSQNLSAQNSIGNIITCRNVMPTRTSKPEFCVKPSGSSNGLVNQGLPTHFLQSPGNTTNIQGIVTSHHYQPITIIEAQPINMSLPVHVASVDSVNVGDTLPLHMTSINGMSGSDTLSSHVANLGNVSVQELVPVQIMPVDDGETMETTHVVVTSSGAVEQSYVTSQLEDFGAVETDPVLQGTDTYLKAHAEILQSAQQ</sequence>
<dbReference type="GO" id="GO:0008270">
    <property type="term" value="F:zinc ion binding"/>
    <property type="evidence" value="ECO:0007669"/>
    <property type="project" value="UniProtKB-KW"/>
</dbReference>
<dbReference type="FunFam" id="3.30.160.60:FF:001225">
    <property type="entry name" value="zinc finger protein 341 isoform X2"/>
    <property type="match status" value="1"/>
</dbReference>
<feature type="domain" description="C2H2-type" evidence="13">
    <location>
        <begin position="565"/>
        <end position="597"/>
    </location>
</feature>
<dbReference type="GO" id="GO:0000977">
    <property type="term" value="F:RNA polymerase II transcription regulatory region sequence-specific DNA binding"/>
    <property type="evidence" value="ECO:0007669"/>
    <property type="project" value="TreeGrafter"/>
</dbReference>
<feature type="domain" description="C2H2-type" evidence="13">
    <location>
        <begin position="537"/>
        <end position="564"/>
    </location>
</feature>
<dbReference type="FunFam" id="3.30.160.60:FF:001666">
    <property type="entry name" value="MDS1 and EVI1 complex locus"/>
    <property type="match status" value="1"/>
</dbReference>
<evidence type="ECO:0000256" key="1">
    <source>
        <dbReference type="ARBA" id="ARBA00004123"/>
    </source>
</evidence>
<dbReference type="PROSITE" id="PS50157">
    <property type="entry name" value="ZINC_FINGER_C2H2_2"/>
    <property type="match status" value="12"/>
</dbReference>
<feature type="compositionally biased region" description="Basic residues" evidence="12">
    <location>
        <begin position="657"/>
        <end position="672"/>
    </location>
</feature>
<evidence type="ECO:0000256" key="3">
    <source>
        <dbReference type="ARBA" id="ARBA00022723"/>
    </source>
</evidence>
<feature type="domain" description="C2H2-type" evidence="13">
    <location>
        <begin position="509"/>
        <end position="536"/>
    </location>
</feature>
<keyword evidence="5 11" id="KW-0863">Zinc-finger</keyword>
<evidence type="ECO:0000313" key="14">
    <source>
        <dbReference type="EMBL" id="KAK3086146.1"/>
    </source>
</evidence>
<keyword evidence="6" id="KW-0862">Zinc</keyword>